<gene>
    <name evidence="2" type="primary">WBGene00280715</name>
</gene>
<dbReference type="OrthoDB" id="10017659at2759"/>
<reference evidence="2" key="2">
    <citation type="submission" date="2022-06" db="UniProtKB">
        <authorList>
            <consortium name="EnsemblMetazoa"/>
        </authorList>
    </citation>
    <scope>IDENTIFICATION</scope>
    <source>
        <strain evidence="2">PS312</strain>
    </source>
</reference>
<sequence length="155" mass="17047">MLLEQEFPARARVQPINNACIGLQSNPHSAFHTSIARCTRQAKPNFFKSLNPFFVQNVDLTVQASEQENGLDLPFDDIATLRFFFNLGVQQCRAVLLSQLHDQLRKGTTLQLHMHLPSEHLVDDVSSSSTSSSTSSDSPSSTCSLFSSNTSSACT</sequence>
<evidence type="ECO:0000313" key="3">
    <source>
        <dbReference type="Proteomes" id="UP000005239"/>
    </source>
</evidence>
<dbReference type="Proteomes" id="UP000005239">
    <property type="component" value="Unassembled WGS sequence"/>
</dbReference>
<feature type="region of interest" description="Disordered" evidence="1">
    <location>
        <begin position="123"/>
        <end position="155"/>
    </location>
</feature>
<accession>A0A8R1V237</accession>
<evidence type="ECO:0000313" key="2">
    <source>
        <dbReference type="EnsemblMetazoa" id="PPA42346.1"/>
    </source>
</evidence>
<protein>
    <submittedName>
        <fullName evidence="2">Uncharacterized protein</fullName>
    </submittedName>
</protein>
<feature type="compositionally biased region" description="Low complexity" evidence="1">
    <location>
        <begin position="126"/>
        <end position="155"/>
    </location>
</feature>
<organism evidence="2 3">
    <name type="scientific">Pristionchus pacificus</name>
    <name type="common">Parasitic nematode worm</name>
    <dbReference type="NCBI Taxonomy" id="54126"/>
    <lineage>
        <taxon>Eukaryota</taxon>
        <taxon>Metazoa</taxon>
        <taxon>Ecdysozoa</taxon>
        <taxon>Nematoda</taxon>
        <taxon>Chromadorea</taxon>
        <taxon>Rhabditida</taxon>
        <taxon>Rhabditina</taxon>
        <taxon>Diplogasteromorpha</taxon>
        <taxon>Diplogasteroidea</taxon>
        <taxon>Neodiplogasteridae</taxon>
        <taxon>Pristionchus</taxon>
    </lineage>
</organism>
<evidence type="ECO:0000256" key="1">
    <source>
        <dbReference type="SAM" id="MobiDB-lite"/>
    </source>
</evidence>
<reference evidence="3" key="1">
    <citation type="journal article" date="2008" name="Nat. Genet.">
        <title>The Pristionchus pacificus genome provides a unique perspective on nematode lifestyle and parasitism.</title>
        <authorList>
            <person name="Dieterich C."/>
            <person name="Clifton S.W."/>
            <person name="Schuster L.N."/>
            <person name="Chinwalla A."/>
            <person name="Delehaunty K."/>
            <person name="Dinkelacker I."/>
            <person name="Fulton L."/>
            <person name="Fulton R."/>
            <person name="Godfrey J."/>
            <person name="Minx P."/>
            <person name="Mitreva M."/>
            <person name="Roeseler W."/>
            <person name="Tian H."/>
            <person name="Witte H."/>
            <person name="Yang S.P."/>
            <person name="Wilson R.K."/>
            <person name="Sommer R.J."/>
        </authorList>
    </citation>
    <scope>NUCLEOTIDE SEQUENCE [LARGE SCALE GENOMIC DNA]</scope>
    <source>
        <strain evidence="3">PS312</strain>
    </source>
</reference>
<keyword evidence="3" id="KW-1185">Reference proteome</keyword>
<proteinExistence type="predicted"/>
<name>A0A2A6D1T3_PRIPA</name>
<accession>A0A2A6D1T3</accession>
<dbReference type="EnsemblMetazoa" id="PPA42346.1">
    <property type="protein sequence ID" value="PPA42346.1"/>
    <property type="gene ID" value="WBGene00280715"/>
</dbReference>
<dbReference type="AlphaFoldDB" id="A0A2A6D1T3"/>